<organism evidence="10 11">
    <name type="scientific">Blautia parvula</name>
    <dbReference type="NCBI Taxonomy" id="2877527"/>
    <lineage>
        <taxon>Bacteria</taxon>
        <taxon>Bacillati</taxon>
        <taxon>Bacillota</taxon>
        <taxon>Clostridia</taxon>
        <taxon>Lachnospirales</taxon>
        <taxon>Lachnospiraceae</taxon>
        <taxon>Blautia</taxon>
    </lineage>
</organism>
<dbReference type="EC" id="3.2.1.55" evidence="5"/>
<dbReference type="InterPro" id="IPR017853">
    <property type="entry name" value="GH"/>
</dbReference>
<sequence>MSRLVINGYHRKNRINKNIYGHFTEHLGRCIYEGIYVGENSGIPNEKGMRKDVVSALREIRVPVLRWPGGNFADEYHWMDGIGTRSERRKTINTHWGGDVEDNSFGTHEFFELCRQIGCEPYINVNLGSGRVEEMQKWIEYMTFAGDSSLTRLRKKNGQEKPWKLKYLGIGNENWLCGGNMTAGYYADVYNQFQTYVRSYGEESVYKIACGPLDDDYEWTDVLMKKAANNLDAISLHYYTYPGVNIEGQKGESIKFGESEWYHTISQSLKMENLIRIHTGIMRRYDPKGRVDFIIDEWGNWYNPEPGTNPGHLFQQNTVRDAVTAAANLNIFNQYSDRISMANIAQAVNVLQSVLITEKDKVVKTPTYYVYDMFKYHQNAILLDSYLETEEIGPEADRIVNMNHSVSIGDDGKLNITIVNFSADTSYDIECEILGGKADEAEAFILHGAMNAHNTVQASDCVKKVQFYDYKMTERGIDFEIPPRSVLLIRL</sequence>
<feature type="domain" description="Alpha-L-arabinofuranosidase C-terminal" evidence="9">
    <location>
        <begin position="296"/>
        <end position="485"/>
    </location>
</feature>
<dbReference type="PANTHER" id="PTHR43576">
    <property type="entry name" value="ALPHA-L-ARABINOFURANOSIDASE C-RELATED"/>
    <property type="match status" value="1"/>
</dbReference>
<dbReference type="SMART" id="SM00813">
    <property type="entry name" value="Alpha-L-AF_C"/>
    <property type="match status" value="1"/>
</dbReference>
<dbReference type="Gene3D" id="3.20.20.80">
    <property type="entry name" value="Glycosidases"/>
    <property type="match status" value="1"/>
</dbReference>
<dbReference type="Pfam" id="PF06964">
    <property type="entry name" value="Alpha-L-AF_C"/>
    <property type="match status" value="1"/>
</dbReference>
<evidence type="ECO:0000313" key="10">
    <source>
        <dbReference type="EMBL" id="GAA6501130.1"/>
    </source>
</evidence>
<dbReference type="RefSeq" id="WP_148393470.1">
    <property type="nucleotide sequence ID" value="NZ_BAABZQ010000001.1"/>
</dbReference>
<comment type="subunit">
    <text evidence="4">Homohexamer; trimer of dimers.</text>
</comment>
<dbReference type="InterPro" id="IPR013780">
    <property type="entry name" value="Glyco_hydro_b"/>
</dbReference>
<reference evidence="10 11" key="1">
    <citation type="submission" date="2024-04" db="EMBL/GenBank/DDBJ databases">
        <title>Defined microbial consortia suppress multidrug-resistant proinflammatory Enterobacteriaceae via ecological control.</title>
        <authorList>
            <person name="Furuichi M."/>
            <person name="Kawaguchi T."/>
            <person name="Pust M."/>
            <person name="Yasuma K."/>
            <person name="Plichta D."/>
            <person name="Hasegawa N."/>
            <person name="Ohya T."/>
            <person name="Bhattarai S."/>
            <person name="Sasajima S."/>
            <person name="Aoto Y."/>
            <person name="Tuganbaev T."/>
            <person name="Yaginuma M."/>
            <person name="Ueda M."/>
            <person name="Okahashi N."/>
            <person name="Amafuji K."/>
            <person name="Kiridooshi Y."/>
            <person name="Sugita K."/>
            <person name="Strazar M."/>
            <person name="Skelly A."/>
            <person name="Suda W."/>
            <person name="Hattori M."/>
            <person name="Nakamoto N."/>
            <person name="Caballero S."/>
            <person name="Norman J."/>
            <person name="Olle B."/>
            <person name="Tanoue T."/>
            <person name="Arita M."/>
            <person name="Bucci V."/>
            <person name="Atarashi K."/>
            <person name="Xavier R."/>
            <person name="Honda K."/>
        </authorList>
    </citation>
    <scope>NUCLEOTIDE SEQUENCE [LARGE SCALE GENOMIC DNA]</scope>
    <source>
        <strain evidence="11">k34-0107-D12</strain>
    </source>
</reference>
<comment type="catalytic activity">
    <reaction evidence="1">
        <text>Hydrolysis of terminal non-reducing alpha-L-arabinofuranoside residues in alpha-L-arabinosides.</text>
        <dbReference type="EC" id="3.2.1.55"/>
    </reaction>
</comment>
<dbReference type="SUPFAM" id="SSF51445">
    <property type="entry name" value="(Trans)glycosidases"/>
    <property type="match status" value="1"/>
</dbReference>
<dbReference type="EMBL" id="BAABZQ010000001">
    <property type="protein sequence ID" value="GAA6501130.1"/>
    <property type="molecule type" value="Genomic_DNA"/>
</dbReference>
<dbReference type="PANTHER" id="PTHR43576:SF2">
    <property type="entry name" value="INTRACELLULAR EXO-ALPHA-L-ARABINOFURANOSIDASE 2"/>
    <property type="match status" value="1"/>
</dbReference>
<dbReference type="InterPro" id="IPR055235">
    <property type="entry name" value="ASD1_cat"/>
</dbReference>
<comment type="pathway">
    <text evidence="2">Glycan metabolism.</text>
</comment>
<keyword evidence="11" id="KW-1185">Reference proteome</keyword>
<keyword evidence="8" id="KW-0326">Glycosidase</keyword>
<dbReference type="InterPro" id="IPR010720">
    <property type="entry name" value="Alpha-L-AF_C"/>
</dbReference>
<evidence type="ECO:0000256" key="6">
    <source>
        <dbReference type="ARBA" id="ARBA00022801"/>
    </source>
</evidence>
<proteinExistence type="inferred from homology"/>
<accession>A0ABQ0BX78</accession>
<dbReference type="Pfam" id="PF22848">
    <property type="entry name" value="ASD1_dom"/>
    <property type="match status" value="1"/>
</dbReference>
<name>A0ABQ0BX78_9FIRM</name>
<evidence type="ECO:0000256" key="5">
    <source>
        <dbReference type="ARBA" id="ARBA00012670"/>
    </source>
</evidence>
<gene>
    <name evidence="10" type="primary">abfB_2</name>
    <name evidence="10" type="ORF">K340107D12_39460</name>
</gene>
<evidence type="ECO:0000256" key="7">
    <source>
        <dbReference type="ARBA" id="ARBA00023277"/>
    </source>
</evidence>
<keyword evidence="7" id="KW-0119">Carbohydrate metabolism</keyword>
<comment type="caution">
    <text evidence="10">The sequence shown here is derived from an EMBL/GenBank/DDBJ whole genome shotgun (WGS) entry which is preliminary data.</text>
</comment>
<evidence type="ECO:0000313" key="11">
    <source>
        <dbReference type="Proteomes" id="UP001600941"/>
    </source>
</evidence>
<evidence type="ECO:0000256" key="3">
    <source>
        <dbReference type="ARBA" id="ARBA00007186"/>
    </source>
</evidence>
<dbReference type="SUPFAM" id="SSF51011">
    <property type="entry name" value="Glycosyl hydrolase domain"/>
    <property type="match status" value="1"/>
</dbReference>
<dbReference type="Gene3D" id="2.60.40.1180">
    <property type="entry name" value="Golgi alpha-mannosidase II"/>
    <property type="match status" value="1"/>
</dbReference>
<evidence type="ECO:0000256" key="8">
    <source>
        <dbReference type="ARBA" id="ARBA00023295"/>
    </source>
</evidence>
<comment type="similarity">
    <text evidence="3">Belongs to the glycosyl hydrolase 51 family.</text>
</comment>
<evidence type="ECO:0000256" key="4">
    <source>
        <dbReference type="ARBA" id="ARBA00011165"/>
    </source>
</evidence>
<evidence type="ECO:0000256" key="1">
    <source>
        <dbReference type="ARBA" id="ARBA00001462"/>
    </source>
</evidence>
<keyword evidence="6" id="KW-0378">Hydrolase</keyword>
<evidence type="ECO:0000256" key="2">
    <source>
        <dbReference type="ARBA" id="ARBA00004881"/>
    </source>
</evidence>
<protein>
    <recommendedName>
        <fullName evidence="5">non-reducing end alpha-L-arabinofuranosidase</fullName>
        <ecNumber evidence="5">3.2.1.55</ecNumber>
    </recommendedName>
</protein>
<evidence type="ECO:0000259" key="9">
    <source>
        <dbReference type="SMART" id="SM00813"/>
    </source>
</evidence>
<dbReference type="Proteomes" id="UP001600941">
    <property type="component" value="Unassembled WGS sequence"/>
</dbReference>